<accession>A0A919AFY5</accession>
<dbReference type="AlphaFoldDB" id="A0A919AFY5"/>
<dbReference type="EMBL" id="BNBI01000007">
    <property type="protein sequence ID" value="GHF06327.1"/>
    <property type="molecule type" value="Genomic_DNA"/>
</dbReference>
<sequence>MKLARTPGGGARAYTCAGAADRPAEPWGLNRFPAHTVVAVVHSAGRGPADGSAPSSEKGEFP</sequence>
<name>A0A919AFY5_9ACTN</name>
<gene>
    <name evidence="2" type="ORF">GCM10018772_34070</name>
</gene>
<evidence type="ECO:0000256" key="1">
    <source>
        <dbReference type="SAM" id="MobiDB-lite"/>
    </source>
</evidence>
<protein>
    <submittedName>
        <fullName evidence="2">Uncharacterized protein</fullName>
    </submittedName>
</protein>
<evidence type="ECO:0000313" key="2">
    <source>
        <dbReference type="EMBL" id="GHF06327.1"/>
    </source>
</evidence>
<keyword evidence="3" id="KW-1185">Reference proteome</keyword>
<reference evidence="2" key="1">
    <citation type="journal article" date="2014" name="Int. J. Syst. Evol. Microbiol.">
        <title>Complete genome sequence of Corynebacterium casei LMG S-19264T (=DSM 44701T), isolated from a smear-ripened cheese.</title>
        <authorList>
            <consortium name="US DOE Joint Genome Institute (JGI-PGF)"/>
            <person name="Walter F."/>
            <person name="Albersmeier A."/>
            <person name="Kalinowski J."/>
            <person name="Ruckert C."/>
        </authorList>
    </citation>
    <scope>NUCLEOTIDE SEQUENCE</scope>
    <source>
        <strain evidence="2">JCM 4477</strain>
    </source>
</reference>
<evidence type="ECO:0000313" key="3">
    <source>
        <dbReference type="Proteomes" id="UP000630718"/>
    </source>
</evidence>
<feature type="region of interest" description="Disordered" evidence="1">
    <location>
        <begin position="43"/>
        <end position="62"/>
    </location>
</feature>
<dbReference type="Proteomes" id="UP000630718">
    <property type="component" value="Unassembled WGS sequence"/>
</dbReference>
<proteinExistence type="predicted"/>
<organism evidence="2 3">
    <name type="scientific">Streptomyces fumanus</name>
    <dbReference type="NCBI Taxonomy" id="67302"/>
    <lineage>
        <taxon>Bacteria</taxon>
        <taxon>Bacillati</taxon>
        <taxon>Actinomycetota</taxon>
        <taxon>Actinomycetes</taxon>
        <taxon>Kitasatosporales</taxon>
        <taxon>Streptomycetaceae</taxon>
        <taxon>Streptomyces</taxon>
    </lineage>
</organism>
<comment type="caution">
    <text evidence="2">The sequence shown here is derived from an EMBL/GenBank/DDBJ whole genome shotgun (WGS) entry which is preliminary data.</text>
</comment>
<reference evidence="2" key="2">
    <citation type="submission" date="2020-09" db="EMBL/GenBank/DDBJ databases">
        <authorList>
            <person name="Sun Q."/>
            <person name="Ohkuma M."/>
        </authorList>
    </citation>
    <scope>NUCLEOTIDE SEQUENCE</scope>
    <source>
        <strain evidence="2">JCM 4477</strain>
    </source>
</reference>